<evidence type="ECO:0000256" key="4">
    <source>
        <dbReference type="ARBA" id="ARBA00022741"/>
    </source>
</evidence>
<dbReference type="SUPFAM" id="SSF56112">
    <property type="entry name" value="Protein kinase-like (PK-like)"/>
    <property type="match status" value="1"/>
</dbReference>
<dbReference type="InterPro" id="IPR012337">
    <property type="entry name" value="RNaseH-like_sf"/>
</dbReference>
<feature type="domain" description="Protein kinase" evidence="10">
    <location>
        <begin position="1"/>
        <end position="93"/>
    </location>
</feature>
<feature type="compositionally biased region" description="Basic residues" evidence="9">
    <location>
        <begin position="300"/>
        <end position="309"/>
    </location>
</feature>
<dbReference type="GO" id="GO:0004523">
    <property type="term" value="F:RNA-DNA hybrid ribonuclease activity"/>
    <property type="evidence" value="ECO:0007669"/>
    <property type="project" value="InterPro"/>
</dbReference>
<evidence type="ECO:0000256" key="9">
    <source>
        <dbReference type="SAM" id="MobiDB-lite"/>
    </source>
</evidence>
<dbReference type="EnsemblPlants" id="evm.model.01.1848">
    <property type="protein sequence ID" value="cds.evm.model.01.1848"/>
    <property type="gene ID" value="evm.TU.01.1848"/>
</dbReference>
<keyword evidence="12" id="KW-1185">Reference proteome</keyword>
<evidence type="ECO:0000256" key="8">
    <source>
        <dbReference type="ARBA" id="ARBA00048679"/>
    </source>
</evidence>
<sequence>MAKDEPHGNTVDWWAYGVFIYEMIYGRTLFVAQSRKRIISNIVNMPLAFPAGTMLCELELHARELITALLVKDPIKRLGAKYGATEVKKHPFFKGLNFDFIRSSPLLWHVAGLRRQKTNGTMLCELELHARELITALLVKDPIKRLGAKYGATEVKKHPFFKGLNFALIRSSPLLWHIAGLRRQKTNDRDTIPNIGLLLPNHWGFHMSGFVYPKSPISFLNLLLWDGPIWIKKPKKCFLSYMEMRKRKAHTWYEPYPIETIATPSNLVSEESDQTKWTSSKEKFCIGSGDDASNSGRSITRGRKLKGKTTNRTVNRNSGVKTRSGRRRGTAIGDNSGSNNINELLNNCIENCRGLRRSTTERTLWGLIRDSNADFIFLSETKVDVDTMVNVMNRLGFLNQWCIPANGLAGGFCIAWRVGVLCNVVNTYETGFLVSFQAVMGCPELKLFCIYGTPYGASKREFRNWLTEKVIDCKEPWALMGDLNAIINHTEKVSGRQFDAREGELLSNFLFNCGGVDLGSDGGMFTWQNSRLAGKRIRKRLDRVISDGNWCTAFSNARVRNYPIVGSDLAPILLDIWGDNLKLNYPFRFFEVWTTREDCRLVVEDAWKKDSDFGRVVGLPRKLNITKRDLKVWNQNVFGFCDKKLRLLRDQLEKIQRRPIDQSSVSEEAAIQMEIIDLEEKMSRIWRQKSRENWLRFGDGNTKFFHASTLIRRRRNYVGAVWGDMGQGIRGRDNIGKYFQDHFQEMFLSSNPVIEDELETLFFEKVSESENEAICRMPEVGEIKEVVFKMHPLKAPGPDGFPRIFFRKYWDTVGESVCSMVQQFFLTGRMMERVNETFISLIPKTASANTFDQFRPISLCNYGYKVISRILTDRLKGCIDRLVSPFQSAFIPGRFIAECSLYSVLLNGAPLAPFNPKRGLRQEDPLSPFLFILCSDVLSKLILRAEKNGDLKGVSVARNSSPITHLFYADDSIFFCHANAKNTDALLNCLEKYESWLGQRASTSGNFSVKSAYWLSQESRLKEPQKLWEKLWKMELHPRLKHFCWRLFSDLLPTKFKLGFLQDDLQMCALCHAEKETAFHLFCHCSCTRAFWFRGGIRTQDCNWDSLLAFGMWWISLNNLNLQVKVTVLCDSIWQWRNDTVFKGTAIDMDGLFSNFTRRTQEFNTKVHWFEHFEEQYVELQRVESGVPNSTLLDEAWCCMVDASIRDDEAGLAVIKVNELDAGASLVSLGWTKVKGVLEGELLSIAMALRLAKENCASVVKIETDSLIAAKAFENAQLPFGWETFPLFCECLNLCKSFTKVFVFHVKRENNLMADMLARWARVHKAEAIGLLKDVAPSCGY</sequence>
<dbReference type="GO" id="GO:0003676">
    <property type="term" value="F:nucleic acid binding"/>
    <property type="evidence" value="ECO:0007669"/>
    <property type="project" value="InterPro"/>
</dbReference>
<dbReference type="Pfam" id="PF00069">
    <property type="entry name" value="Pkinase"/>
    <property type="match status" value="1"/>
</dbReference>
<keyword evidence="4" id="KW-0547">Nucleotide-binding</keyword>
<dbReference type="InterPro" id="IPR036397">
    <property type="entry name" value="RNaseH_sf"/>
</dbReference>
<evidence type="ECO:0000256" key="1">
    <source>
        <dbReference type="ARBA" id="ARBA00012513"/>
    </source>
</evidence>
<dbReference type="InterPro" id="IPR036691">
    <property type="entry name" value="Endo/exonu/phosph_ase_sf"/>
</dbReference>
<evidence type="ECO:0000256" key="5">
    <source>
        <dbReference type="ARBA" id="ARBA00022777"/>
    </source>
</evidence>
<dbReference type="Gene3D" id="3.60.10.10">
    <property type="entry name" value="Endonuclease/exonuclease/phosphatase"/>
    <property type="match status" value="1"/>
</dbReference>
<dbReference type="Gene3D" id="1.10.510.10">
    <property type="entry name" value="Transferase(Phosphotransferase) domain 1"/>
    <property type="match status" value="2"/>
</dbReference>
<keyword evidence="6" id="KW-0067">ATP-binding</keyword>
<organism evidence="11 12">
    <name type="scientific">Cannabis sativa</name>
    <name type="common">Hemp</name>
    <name type="synonym">Marijuana</name>
    <dbReference type="NCBI Taxonomy" id="3483"/>
    <lineage>
        <taxon>Eukaryota</taxon>
        <taxon>Viridiplantae</taxon>
        <taxon>Streptophyta</taxon>
        <taxon>Embryophyta</taxon>
        <taxon>Tracheophyta</taxon>
        <taxon>Spermatophyta</taxon>
        <taxon>Magnoliopsida</taxon>
        <taxon>eudicotyledons</taxon>
        <taxon>Gunneridae</taxon>
        <taxon>Pentapetalae</taxon>
        <taxon>rosids</taxon>
        <taxon>fabids</taxon>
        <taxon>Rosales</taxon>
        <taxon>Cannabaceae</taxon>
        <taxon>Cannabis</taxon>
    </lineage>
</organism>
<comment type="catalytic activity">
    <reaction evidence="8">
        <text>L-seryl-[protein] + ATP = O-phospho-L-seryl-[protein] + ADP + H(+)</text>
        <dbReference type="Rhea" id="RHEA:17989"/>
        <dbReference type="Rhea" id="RHEA-COMP:9863"/>
        <dbReference type="Rhea" id="RHEA-COMP:11604"/>
        <dbReference type="ChEBI" id="CHEBI:15378"/>
        <dbReference type="ChEBI" id="CHEBI:29999"/>
        <dbReference type="ChEBI" id="CHEBI:30616"/>
        <dbReference type="ChEBI" id="CHEBI:83421"/>
        <dbReference type="ChEBI" id="CHEBI:456216"/>
        <dbReference type="EC" id="2.7.11.1"/>
    </reaction>
</comment>
<dbReference type="Pfam" id="PF13456">
    <property type="entry name" value="RVT_3"/>
    <property type="match status" value="1"/>
</dbReference>
<dbReference type="EC" id="2.7.11.1" evidence="1"/>
<dbReference type="EMBL" id="UZAU01000050">
    <property type="status" value="NOT_ANNOTATED_CDS"/>
    <property type="molecule type" value="Genomic_DNA"/>
</dbReference>
<dbReference type="Gramene" id="evm.model.01.1848">
    <property type="protein sequence ID" value="cds.evm.model.01.1848"/>
    <property type="gene ID" value="evm.TU.01.1848"/>
</dbReference>
<dbReference type="Pfam" id="PF03372">
    <property type="entry name" value="Exo_endo_phos"/>
    <property type="match status" value="1"/>
</dbReference>
<dbReference type="InterPro" id="IPR011009">
    <property type="entry name" value="Kinase-like_dom_sf"/>
</dbReference>
<reference evidence="11" key="1">
    <citation type="submission" date="2018-11" db="EMBL/GenBank/DDBJ databases">
        <authorList>
            <person name="Grassa J C."/>
        </authorList>
    </citation>
    <scope>NUCLEOTIDE SEQUENCE [LARGE SCALE GENOMIC DNA]</scope>
</reference>
<evidence type="ECO:0000256" key="3">
    <source>
        <dbReference type="ARBA" id="ARBA00022679"/>
    </source>
</evidence>
<dbReference type="InterPro" id="IPR026960">
    <property type="entry name" value="RVT-Znf"/>
</dbReference>
<feature type="region of interest" description="Disordered" evidence="9">
    <location>
        <begin position="288"/>
        <end position="336"/>
    </location>
</feature>
<dbReference type="CDD" id="cd01650">
    <property type="entry name" value="RT_nLTR_like"/>
    <property type="match status" value="1"/>
</dbReference>
<feature type="compositionally biased region" description="Polar residues" evidence="9">
    <location>
        <begin position="310"/>
        <end position="321"/>
    </location>
</feature>
<dbReference type="InterPro" id="IPR005135">
    <property type="entry name" value="Endo/exonuclease/phosphatase"/>
</dbReference>
<evidence type="ECO:0000256" key="7">
    <source>
        <dbReference type="ARBA" id="ARBA00047899"/>
    </source>
</evidence>
<dbReference type="Gene3D" id="3.30.420.10">
    <property type="entry name" value="Ribonuclease H-like superfamily/Ribonuclease H"/>
    <property type="match status" value="1"/>
</dbReference>
<proteinExistence type="predicted"/>
<evidence type="ECO:0000313" key="12">
    <source>
        <dbReference type="Proteomes" id="UP000596661"/>
    </source>
</evidence>
<evidence type="ECO:0000256" key="2">
    <source>
        <dbReference type="ARBA" id="ARBA00022527"/>
    </source>
</evidence>
<accession>A0A803NIR1</accession>
<dbReference type="InterPro" id="IPR043502">
    <property type="entry name" value="DNA/RNA_pol_sf"/>
</dbReference>
<dbReference type="Pfam" id="PF13966">
    <property type="entry name" value="zf-RVT"/>
    <property type="match status" value="1"/>
</dbReference>
<dbReference type="InterPro" id="IPR002156">
    <property type="entry name" value="RNaseH_domain"/>
</dbReference>
<evidence type="ECO:0000259" key="10">
    <source>
        <dbReference type="PROSITE" id="PS50011"/>
    </source>
</evidence>
<dbReference type="PROSITE" id="PS50011">
    <property type="entry name" value="PROTEIN_KINASE_DOM"/>
    <property type="match status" value="1"/>
</dbReference>
<protein>
    <recommendedName>
        <fullName evidence="1">non-specific serine/threonine protein kinase</fullName>
        <ecNumber evidence="1">2.7.11.1</ecNumber>
    </recommendedName>
</protein>
<reference evidence="11" key="2">
    <citation type="submission" date="2021-03" db="UniProtKB">
        <authorList>
            <consortium name="EnsemblPlants"/>
        </authorList>
    </citation>
    <scope>IDENTIFICATION</scope>
</reference>
<dbReference type="GO" id="GO:0004674">
    <property type="term" value="F:protein serine/threonine kinase activity"/>
    <property type="evidence" value="ECO:0007669"/>
    <property type="project" value="UniProtKB-KW"/>
</dbReference>
<dbReference type="Proteomes" id="UP000596661">
    <property type="component" value="Chromosome 1"/>
</dbReference>
<dbReference type="InterPro" id="IPR000719">
    <property type="entry name" value="Prot_kinase_dom"/>
</dbReference>
<dbReference type="SUPFAM" id="SSF53098">
    <property type="entry name" value="Ribonuclease H-like"/>
    <property type="match status" value="1"/>
</dbReference>
<keyword evidence="3" id="KW-0808">Transferase</keyword>
<keyword evidence="5" id="KW-0418">Kinase</keyword>
<dbReference type="PANTHER" id="PTHR45637">
    <property type="entry name" value="FLIPPASE KINASE 1-RELATED"/>
    <property type="match status" value="1"/>
</dbReference>
<name>A0A803NIR1_CANSA</name>
<evidence type="ECO:0000256" key="6">
    <source>
        <dbReference type="ARBA" id="ARBA00022840"/>
    </source>
</evidence>
<comment type="catalytic activity">
    <reaction evidence="7">
        <text>L-threonyl-[protein] + ATP = O-phospho-L-threonyl-[protein] + ADP + H(+)</text>
        <dbReference type="Rhea" id="RHEA:46608"/>
        <dbReference type="Rhea" id="RHEA-COMP:11060"/>
        <dbReference type="Rhea" id="RHEA-COMP:11605"/>
        <dbReference type="ChEBI" id="CHEBI:15378"/>
        <dbReference type="ChEBI" id="CHEBI:30013"/>
        <dbReference type="ChEBI" id="CHEBI:30616"/>
        <dbReference type="ChEBI" id="CHEBI:61977"/>
        <dbReference type="ChEBI" id="CHEBI:456216"/>
        <dbReference type="EC" id="2.7.11.1"/>
    </reaction>
</comment>
<dbReference type="InterPro" id="IPR044730">
    <property type="entry name" value="RNase_H-like_dom_plant"/>
</dbReference>
<dbReference type="GO" id="GO:0005524">
    <property type="term" value="F:ATP binding"/>
    <property type="evidence" value="ECO:0007669"/>
    <property type="project" value="UniProtKB-KW"/>
</dbReference>
<evidence type="ECO:0000313" key="11">
    <source>
        <dbReference type="EnsemblPlants" id="cds.evm.model.01.1848"/>
    </source>
</evidence>
<dbReference type="CDD" id="cd06222">
    <property type="entry name" value="RNase_H_like"/>
    <property type="match status" value="1"/>
</dbReference>
<dbReference type="SUPFAM" id="SSF56672">
    <property type="entry name" value="DNA/RNA polymerases"/>
    <property type="match status" value="1"/>
</dbReference>
<keyword evidence="2" id="KW-0723">Serine/threonine-protein kinase</keyword>
<dbReference type="SUPFAM" id="SSF56219">
    <property type="entry name" value="DNase I-like"/>
    <property type="match status" value="1"/>
</dbReference>